<dbReference type="GO" id="GO:0008829">
    <property type="term" value="F:dCTP deaminase activity"/>
    <property type="evidence" value="ECO:0007669"/>
    <property type="project" value="InterPro"/>
</dbReference>
<dbReference type="Proteomes" id="UP000232003">
    <property type="component" value="Chromosome"/>
</dbReference>
<keyword evidence="3" id="KW-0812">Transmembrane</keyword>
<keyword evidence="1" id="KW-0378">Hydrolase</keyword>
<dbReference type="EMBL" id="CP024785">
    <property type="protein sequence ID" value="AUB41203.1"/>
    <property type="molecule type" value="Genomic_DNA"/>
</dbReference>
<evidence type="ECO:0000256" key="3">
    <source>
        <dbReference type="SAM" id="Phobius"/>
    </source>
</evidence>
<organism evidence="4 5">
    <name type="scientific">Nostoc flagelliforme CCNUN1</name>
    <dbReference type="NCBI Taxonomy" id="2038116"/>
    <lineage>
        <taxon>Bacteria</taxon>
        <taxon>Bacillati</taxon>
        <taxon>Cyanobacteriota</taxon>
        <taxon>Cyanophyceae</taxon>
        <taxon>Nostocales</taxon>
        <taxon>Nostocaceae</taxon>
        <taxon>Nostoc</taxon>
    </lineage>
</organism>
<dbReference type="GO" id="GO:0006229">
    <property type="term" value="P:dUTP biosynthetic process"/>
    <property type="evidence" value="ECO:0007669"/>
    <property type="project" value="InterPro"/>
</dbReference>
<dbReference type="PANTHER" id="PTHR42680">
    <property type="entry name" value="DCTP DEAMINASE"/>
    <property type="match status" value="1"/>
</dbReference>
<evidence type="ECO:0000256" key="1">
    <source>
        <dbReference type="ARBA" id="ARBA00022801"/>
    </source>
</evidence>
<accession>A0A2K8T0S9</accession>
<dbReference type="Gene3D" id="2.70.40.10">
    <property type="match status" value="1"/>
</dbReference>
<reference evidence="4 5" key="1">
    <citation type="submission" date="2017-11" db="EMBL/GenBank/DDBJ databases">
        <title>Complete genome of a free-living desiccation-tolerant cyanobacterium and its photosynthetic adaptation to extreme terrestrial habitat.</title>
        <authorList>
            <person name="Shang J."/>
        </authorList>
    </citation>
    <scope>NUCLEOTIDE SEQUENCE [LARGE SCALE GENOMIC DNA]</scope>
    <source>
        <strain evidence="4 5">CCNUN1</strain>
    </source>
</reference>
<dbReference type="PANTHER" id="PTHR42680:SF3">
    <property type="entry name" value="DCTP DEAMINASE"/>
    <property type="match status" value="1"/>
</dbReference>
<sequence length="231" mass="25733">MSFWSSQTLSSRLPSLIEPFNGDQIQSASYELCLGEEVYISALPDTPLKERKKIILSDKETVPIPPGQFAFLITSETVKIPNNALAFISIKFKFKSKGLINVSGLHVDPGYSGKLIFAVYNAGPLHLHIGRGEKVFSIWYADLDKDDDKPRKKLGYDLIPTDLMNSPDSVASLPSLVKRLDDLEKKVENYSIKQTLILTITIGVLLSFAKSIVDIFIQPLLNMIKSSLVIY</sequence>
<dbReference type="KEGG" id="nfl:COO91_07248"/>
<keyword evidence="3" id="KW-1133">Transmembrane helix</keyword>
<dbReference type="RefSeq" id="WP_100901681.1">
    <property type="nucleotide sequence ID" value="NZ_CAWNNC010000001.1"/>
</dbReference>
<evidence type="ECO:0000313" key="5">
    <source>
        <dbReference type="Proteomes" id="UP000232003"/>
    </source>
</evidence>
<dbReference type="OrthoDB" id="798159at2"/>
<feature type="transmembrane region" description="Helical" evidence="3">
    <location>
        <begin position="196"/>
        <end position="217"/>
    </location>
</feature>
<evidence type="ECO:0000313" key="4">
    <source>
        <dbReference type="EMBL" id="AUB41203.1"/>
    </source>
</evidence>
<gene>
    <name evidence="4" type="ORF">COO91_07248</name>
</gene>
<dbReference type="InterPro" id="IPR033704">
    <property type="entry name" value="dUTPase_trimeric"/>
</dbReference>
<dbReference type="InterPro" id="IPR011962">
    <property type="entry name" value="dCTP_deaminase"/>
</dbReference>
<dbReference type="AlphaFoldDB" id="A0A2K8T0S9"/>
<name>A0A2K8T0S9_9NOSO</name>
<dbReference type="Pfam" id="PF22769">
    <property type="entry name" value="DCD"/>
    <property type="match status" value="1"/>
</dbReference>
<dbReference type="SUPFAM" id="SSF51283">
    <property type="entry name" value="dUTPase-like"/>
    <property type="match status" value="1"/>
</dbReference>
<protein>
    <submittedName>
        <fullName evidence="4">Dcd, dCTP deaminase</fullName>
    </submittedName>
</protein>
<dbReference type="InterPro" id="IPR036157">
    <property type="entry name" value="dUTPase-like_sf"/>
</dbReference>
<proteinExistence type="predicted"/>
<dbReference type="CDD" id="cd07557">
    <property type="entry name" value="trimeric_dUTPase"/>
    <property type="match status" value="1"/>
</dbReference>
<keyword evidence="2" id="KW-0546">Nucleotide metabolism</keyword>
<keyword evidence="5" id="KW-1185">Reference proteome</keyword>
<keyword evidence="3" id="KW-0472">Membrane</keyword>
<evidence type="ECO:0000256" key="2">
    <source>
        <dbReference type="ARBA" id="ARBA00023080"/>
    </source>
</evidence>